<feature type="binding site" evidence="13">
    <location>
        <position position="110"/>
    </location>
    <ligand>
        <name>Ca(2+)</name>
        <dbReference type="ChEBI" id="CHEBI:29108"/>
        <label>1</label>
    </ligand>
</feature>
<keyword evidence="7 13" id="KW-0106">Calcium</keyword>
<comment type="function">
    <text evidence="16">Removal of H(2)O(2), oxidation of toxic reductants, biosynthesis and degradation of lignin, suberization, auxin catabolism, response to environmental stresses such as wounding, pathogen attack and oxidative stress.</text>
</comment>
<evidence type="ECO:0000256" key="3">
    <source>
        <dbReference type="ARBA" id="ARBA00022559"/>
    </source>
</evidence>
<feature type="binding site" evidence="13">
    <location>
        <position position="283"/>
    </location>
    <ligand>
        <name>Ca(2+)</name>
        <dbReference type="ChEBI" id="CHEBI:29108"/>
        <label>2</label>
    </ligand>
</feature>
<evidence type="ECO:0000256" key="5">
    <source>
        <dbReference type="ARBA" id="ARBA00022723"/>
    </source>
</evidence>
<evidence type="ECO:0000256" key="13">
    <source>
        <dbReference type="PIRSR" id="PIRSR600823-3"/>
    </source>
</evidence>
<feature type="disulfide bond" evidence="15">
    <location>
        <begin position="238"/>
        <end position="266"/>
    </location>
</feature>
<feature type="active site" description="Proton acceptor" evidence="11">
    <location>
        <position position="104"/>
    </location>
</feature>
<keyword evidence="19" id="KW-1185">Reference proteome</keyword>
<dbReference type="InterPro" id="IPR002016">
    <property type="entry name" value="Haem_peroxidase"/>
</dbReference>
<evidence type="ECO:0000256" key="1">
    <source>
        <dbReference type="ARBA" id="ARBA00000189"/>
    </source>
</evidence>
<keyword evidence="8 16" id="KW-0560">Oxidoreductase</keyword>
<feature type="binding site" evidence="13">
    <location>
        <position position="114"/>
    </location>
    <ligand>
        <name>Ca(2+)</name>
        <dbReference type="ChEBI" id="CHEBI:29108"/>
        <label>1</label>
    </ligand>
</feature>
<evidence type="ECO:0000313" key="19">
    <source>
        <dbReference type="Proteomes" id="UP000504621"/>
    </source>
</evidence>
<dbReference type="CDD" id="cd00693">
    <property type="entry name" value="secretory_peroxidase"/>
    <property type="match status" value="1"/>
</dbReference>
<evidence type="ECO:0000256" key="9">
    <source>
        <dbReference type="ARBA" id="ARBA00023004"/>
    </source>
</evidence>
<feature type="transmembrane region" description="Helical" evidence="17">
    <location>
        <begin position="12"/>
        <end position="29"/>
    </location>
</feature>
<dbReference type="SUPFAM" id="SSF48113">
    <property type="entry name" value="Heme-dependent peroxidases"/>
    <property type="match status" value="1"/>
</dbReference>
<name>A0A6J1B3H1_9ROSI</name>
<sequence length="360" mass="39353">MEGKANPSATFPESRFCLLILCFICICLIQRPEGKERMRNTCFMFLLGTALGVGILVGVCKAQLAYDYYKYSCPNVENAVRKVMLGVVLTDPTAPAAFLRLLFHDCQVQGCDASILLDSGALRGNSEVVSGRNFGIRKLETIEYIKYILEAVCPGQVSCADIIALAAKESVSLSGGPNIQIPLGRKDSTTCSRQAADTHLPSPDITVDQLLNIFMSKGLNVEESVAIMGGHTVGGGHCLNIAGRLYGRHPDNPINPGFEALLRLYCPTKTPVTNLTIVPNDKTPLIFDNLYFRDVLMGKGLFTVDSSISRDPRTAPIVRQFAANVHHFFQVFSSAFVKLSSSNVLTKEKGQVRRECNRVN</sequence>
<feature type="binding site" evidence="13">
    <location>
        <position position="112"/>
    </location>
    <ligand>
        <name>Ca(2+)</name>
        <dbReference type="ChEBI" id="CHEBI:29108"/>
        <label>1</label>
    </ligand>
</feature>
<dbReference type="InterPro" id="IPR010255">
    <property type="entry name" value="Haem_peroxidase_sf"/>
</dbReference>
<dbReference type="Gene3D" id="1.10.420.10">
    <property type="entry name" value="Peroxidase, domain 2"/>
    <property type="match status" value="1"/>
</dbReference>
<protein>
    <recommendedName>
        <fullName evidence="2 16">Peroxidase</fullName>
        <ecNumber evidence="2 16">1.11.1.7</ecNumber>
    </recommendedName>
</protein>
<feature type="site" description="Transition state stabilizer" evidence="14">
    <location>
        <position position="100"/>
    </location>
</feature>
<dbReference type="GO" id="GO:0006979">
    <property type="term" value="P:response to oxidative stress"/>
    <property type="evidence" value="ECO:0007669"/>
    <property type="project" value="UniProtKB-UniRule"/>
</dbReference>
<evidence type="ECO:0000256" key="7">
    <source>
        <dbReference type="ARBA" id="ARBA00022837"/>
    </source>
</evidence>
<dbReference type="GO" id="GO:0140825">
    <property type="term" value="F:lactoperoxidase activity"/>
    <property type="evidence" value="ECO:0007669"/>
    <property type="project" value="UniProtKB-EC"/>
</dbReference>
<keyword evidence="3 16" id="KW-0575">Peroxidase</keyword>
<reference evidence="20" key="1">
    <citation type="submission" date="2025-08" db="UniProtKB">
        <authorList>
            <consortium name="RefSeq"/>
        </authorList>
    </citation>
    <scope>IDENTIFICATION</scope>
    <source>
        <tissue evidence="20">Leaf</tissue>
    </source>
</reference>
<keyword evidence="10 15" id="KW-1015">Disulfide bond</keyword>
<comment type="subcellular location">
    <subcellularLocation>
        <location evidence="16">Secreted</location>
    </subcellularLocation>
</comment>
<keyword evidence="16" id="KW-0964">Secreted</keyword>
<feature type="binding site" evidence="13">
    <location>
        <position position="105"/>
    </location>
    <ligand>
        <name>Ca(2+)</name>
        <dbReference type="ChEBI" id="CHEBI:29108"/>
        <label>1</label>
    </ligand>
</feature>
<evidence type="ECO:0000256" key="4">
    <source>
        <dbReference type="ARBA" id="ARBA00022617"/>
    </source>
</evidence>
<evidence type="ECO:0000256" key="8">
    <source>
        <dbReference type="ARBA" id="ARBA00023002"/>
    </source>
</evidence>
<dbReference type="InterPro" id="IPR033905">
    <property type="entry name" value="Secretory_peroxidase"/>
</dbReference>
<comment type="similarity">
    <text evidence="16">Belongs to the peroxidase family. Classical plant (class III) peroxidase subfamily.</text>
</comment>
<dbReference type="PROSITE" id="PS50873">
    <property type="entry name" value="PEROXIDASE_4"/>
    <property type="match status" value="1"/>
</dbReference>
<gene>
    <name evidence="20" type="primary">LOC110423791</name>
</gene>
<comment type="cofactor">
    <cofactor evidence="13 16">
        <name>heme b</name>
        <dbReference type="ChEBI" id="CHEBI:60344"/>
    </cofactor>
    <text evidence="13 16">Binds 1 heme b (iron(II)-protoporphyrin IX) group per subunit.</text>
</comment>
<organism evidence="19 20">
    <name type="scientific">Herrania umbratica</name>
    <dbReference type="NCBI Taxonomy" id="108875"/>
    <lineage>
        <taxon>Eukaryota</taxon>
        <taxon>Viridiplantae</taxon>
        <taxon>Streptophyta</taxon>
        <taxon>Embryophyta</taxon>
        <taxon>Tracheophyta</taxon>
        <taxon>Spermatophyta</taxon>
        <taxon>Magnoliopsida</taxon>
        <taxon>eudicotyledons</taxon>
        <taxon>Gunneridae</taxon>
        <taxon>Pentapetalae</taxon>
        <taxon>rosids</taxon>
        <taxon>malvids</taxon>
        <taxon>Malvales</taxon>
        <taxon>Malvaceae</taxon>
        <taxon>Byttnerioideae</taxon>
        <taxon>Herrania</taxon>
    </lineage>
</organism>
<feature type="binding site" evidence="13">
    <location>
        <position position="108"/>
    </location>
    <ligand>
        <name>Ca(2+)</name>
        <dbReference type="ChEBI" id="CHEBI:29108"/>
        <label>1</label>
    </ligand>
</feature>
<feature type="disulfide bond" evidence="15">
    <location>
        <begin position="159"/>
        <end position="356"/>
    </location>
</feature>
<comment type="catalytic activity">
    <reaction evidence="1 16">
        <text>2 a phenolic donor + H2O2 = 2 a phenolic radical donor + 2 H2O</text>
        <dbReference type="Rhea" id="RHEA:56136"/>
        <dbReference type="ChEBI" id="CHEBI:15377"/>
        <dbReference type="ChEBI" id="CHEBI:16240"/>
        <dbReference type="ChEBI" id="CHEBI:139520"/>
        <dbReference type="ChEBI" id="CHEBI:139521"/>
        <dbReference type="EC" id="1.11.1.7"/>
    </reaction>
</comment>
<dbReference type="PRINTS" id="PR00461">
    <property type="entry name" value="PLPEROXIDASE"/>
</dbReference>
<dbReference type="RefSeq" id="XP_021293835.1">
    <property type="nucleotide sequence ID" value="XM_021438160.1"/>
</dbReference>
<keyword evidence="6" id="KW-0732">Signal</keyword>
<evidence type="ECO:0000256" key="14">
    <source>
        <dbReference type="PIRSR" id="PIRSR600823-4"/>
    </source>
</evidence>
<dbReference type="EC" id="1.11.1.7" evidence="2 16"/>
<evidence type="ECO:0000256" key="16">
    <source>
        <dbReference type="RuleBase" id="RU362060"/>
    </source>
</evidence>
<evidence type="ECO:0000256" key="12">
    <source>
        <dbReference type="PIRSR" id="PIRSR600823-2"/>
    </source>
</evidence>
<dbReference type="GeneID" id="110423791"/>
<dbReference type="InterPro" id="IPR000823">
    <property type="entry name" value="Peroxidase_pln"/>
</dbReference>
<feature type="disulfide bond" evidence="15">
    <location>
        <begin position="73"/>
        <end position="153"/>
    </location>
</feature>
<feature type="binding site" evidence="13">
    <location>
        <position position="288"/>
    </location>
    <ligand>
        <name>Ca(2+)</name>
        <dbReference type="ChEBI" id="CHEBI:29108"/>
        <label>2</label>
    </ligand>
</feature>
<evidence type="ECO:0000256" key="6">
    <source>
        <dbReference type="ARBA" id="ARBA00022729"/>
    </source>
</evidence>
<dbReference type="Proteomes" id="UP000504621">
    <property type="component" value="Unplaced"/>
</dbReference>
<evidence type="ECO:0000256" key="10">
    <source>
        <dbReference type="ARBA" id="ARBA00023157"/>
    </source>
</evidence>
<feature type="domain" description="Plant heme peroxidase family profile" evidence="18">
    <location>
        <begin position="63"/>
        <end position="360"/>
    </location>
</feature>
<dbReference type="GO" id="GO:0042744">
    <property type="term" value="P:hydrogen peroxide catabolic process"/>
    <property type="evidence" value="ECO:0007669"/>
    <property type="project" value="UniProtKB-KW"/>
</dbReference>
<evidence type="ECO:0000313" key="20">
    <source>
        <dbReference type="RefSeq" id="XP_021293835.1"/>
    </source>
</evidence>
<evidence type="ECO:0000256" key="17">
    <source>
        <dbReference type="SAM" id="Phobius"/>
    </source>
</evidence>
<dbReference type="GO" id="GO:0020037">
    <property type="term" value="F:heme binding"/>
    <property type="evidence" value="ECO:0007669"/>
    <property type="project" value="UniProtKB-UniRule"/>
</dbReference>
<accession>A0A6J1B3H1</accession>
<dbReference type="Pfam" id="PF00141">
    <property type="entry name" value="peroxidase"/>
    <property type="match status" value="1"/>
</dbReference>
<evidence type="ECO:0000256" key="11">
    <source>
        <dbReference type="PIRSR" id="PIRSR600823-1"/>
    </source>
</evidence>
<dbReference type="PANTHER" id="PTHR31517">
    <property type="match status" value="1"/>
</dbReference>
<feature type="disulfide bond" evidence="15">
    <location>
        <begin position="106"/>
        <end position="111"/>
    </location>
</feature>
<keyword evidence="16" id="KW-0376">Hydrogen peroxide</keyword>
<evidence type="ECO:0000256" key="2">
    <source>
        <dbReference type="ARBA" id="ARBA00012313"/>
    </source>
</evidence>
<dbReference type="GO" id="GO:0005576">
    <property type="term" value="C:extracellular region"/>
    <property type="evidence" value="ECO:0007669"/>
    <property type="project" value="UniProtKB-SubCell"/>
</dbReference>
<keyword evidence="17" id="KW-0472">Membrane</keyword>
<keyword evidence="9 13" id="KW-0408">Iron</keyword>
<evidence type="ECO:0000259" key="18">
    <source>
        <dbReference type="PROSITE" id="PS50873"/>
    </source>
</evidence>
<proteinExistence type="inferred from homology"/>
<keyword evidence="4 16" id="KW-0349">Heme</keyword>
<dbReference type="GO" id="GO:0046872">
    <property type="term" value="F:metal ion binding"/>
    <property type="evidence" value="ECO:0007669"/>
    <property type="project" value="UniProtKB-UniRule"/>
</dbReference>
<dbReference type="FunFam" id="1.10.420.10:FF:000007">
    <property type="entry name" value="Peroxidase"/>
    <property type="match status" value="1"/>
</dbReference>
<feature type="binding site" evidence="12">
    <location>
        <position position="201"/>
    </location>
    <ligand>
        <name>substrate</name>
    </ligand>
</feature>
<dbReference type="PRINTS" id="PR00458">
    <property type="entry name" value="PEROXIDASE"/>
</dbReference>
<evidence type="ECO:0000256" key="15">
    <source>
        <dbReference type="PIRSR" id="PIRSR600823-5"/>
    </source>
</evidence>
<feature type="binding site" evidence="13">
    <location>
        <position position="232"/>
    </location>
    <ligand>
        <name>Ca(2+)</name>
        <dbReference type="ChEBI" id="CHEBI:29108"/>
        <label>2</label>
    </ligand>
</feature>
<keyword evidence="5 13" id="KW-0479">Metal-binding</keyword>
<keyword evidence="17" id="KW-0812">Transmembrane</keyword>
<comment type="cofactor">
    <cofactor evidence="13 16">
        <name>Ca(2+)</name>
        <dbReference type="ChEBI" id="CHEBI:29108"/>
    </cofactor>
    <text evidence="13 16">Binds 2 calcium ions per subunit.</text>
</comment>
<keyword evidence="17" id="KW-1133">Transmembrane helix</keyword>
<dbReference type="PANTHER" id="PTHR31517:SF81">
    <property type="entry name" value="PEROXIDASE"/>
    <property type="match status" value="1"/>
</dbReference>
<feature type="binding site" description="axial binding residue" evidence="13">
    <location>
        <position position="231"/>
    </location>
    <ligand>
        <name>heme b</name>
        <dbReference type="ChEBI" id="CHEBI:60344"/>
    </ligand>
    <ligandPart>
        <name>Fe</name>
        <dbReference type="ChEBI" id="CHEBI:18248"/>
    </ligandPart>
</feature>
<dbReference type="Gene3D" id="1.10.520.10">
    <property type="match status" value="1"/>
</dbReference>
<dbReference type="OrthoDB" id="2113341at2759"/>
<dbReference type="AlphaFoldDB" id="A0A6J1B3H1"/>
<feature type="transmembrane region" description="Helical" evidence="17">
    <location>
        <begin position="41"/>
        <end position="59"/>
    </location>
</feature>